<gene>
    <name evidence="2" type="ORF">NA57DRAFT_80089</name>
</gene>
<dbReference type="AlphaFoldDB" id="A0A9P4IAD2"/>
<reference evidence="2" key="1">
    <citation type="journal article" date="2020" name="Stud. Mycol.">
        <title>101 Dothideomycetes genomes: a test case for predicting lifestyles and emergence of pathogens.</title>
        <authorList>
            <person name="Haridas S."/>
            <person name="Albert R."/>
            <person name="Binder M."/>
            <person name="Bloem J."/>
            <person name="Labutti K."/>
            <person name="Salamov A."/>
            <person name="Andreopoulos B."/>
            <person name="Baker S."/>
            <person name="Barry K."/>
            <person name="Bills G."/>
            <person name="Bluhm B."/>
            <person name="Cannon C."/>
            <person name="Castanera R."/>
            <person name="Culley D."/>
            <person name="Daum C."/>
            <person name="Ezra D."/>
            <person name="Gonzalez J."/>
            <person name="Henrissat B."/>
            <person name="Kuo A."/>
            <person name="Liang C."/>
            <person name="Lipzen A."/>
            <person name="Lutzoni F."/>
            <person name="Magnuson J."/>
            <person name="Mondo S."/>
            <person name="Nolan M."/>
            <person name="Ohm R."/>
            <person name="Pangilinan J."/>
            <person name="Park H.-J."/>
            <person name="Ramirez L."/>
            <person name="Alfaro M."/>
            <person name="Sun H."/>
            <person name="Tritt A."/>
            <person name="Yoshinaga Y."/>
            <person name="Zwiers L.-H."/>
            <person name="Turgeon B."/>
            <person name="Goodwin S."/>
            <person name="Spatafora J."/>
            <person name="Crous P."/>
            <person name="Grigoriev I."/>
        </authorList>
    </citation>
    <scope>NUCLEOTIDE SEQUENCE</scope>
    <source>
        <strain evidence="2">CBS 133067</strain>
    </source>
</reference>
<evidence type="ECO:0000313" key="3">
    <source>
        <dbReference type="Proteomes" id="UP000799772"/>
    </source>
</evidence>
<dbReference type="Proteomes" id="UP000799772">
    <property type="component" value="Unassembled WGS sequence"/>
</dbReference>
<feature type="region of interest" description="Disordered" evidence="1">
    <location>
        <begin position="1"/>
        <end position="50"/>
    </location>
</feature>
<keyword evidence="3" id="KW-1185">Reference proteome</keyword>
<dbReference type="EMBL" id="ML978133">
    <property type="protein sequence ID" value="KAF2094922.1"/>
    <property type="molecule type" value="Genomic_DNA"/>
</dbReference>
<dbReference type="OrthoDB" id="3942467at2759"/>
<organism evidence="2 3">
    <name type="scientific">Rhizodiscina lignyota</name>
    <dbReference type="NCBI Taxonomy" id="1504668"/>
    <lineage>
        <taxon>Eukaryota</taxon>
        <taxon>Fungi</taxon>
        <taxon>Dikarya</taxon>
        <taxon>Ascomycota</taxon>
        <taxon>Pezizomycotina</taxon>
        <taxon>Dothideomycetes</taxon>
        <taxon>Pleosporomycetidae</taxon>
        <taxon>Aulographales</taxon>
        <taxon>Rhizodiscinaceae</taxon>
        <taxon>Rhizodiscina</taxon>
    </lineage>
</organism>
<feature type="compositionally biased region" description="Polar residues" evidence="1">
    <location>
        <begin position="1"/>
        <end position="12"/>
    </location>
</feature>
<comment type="caution">
    <text evidence="2">The sequence shown here is derived from an EMBL/GenBank/DDBJ whole genome shotgun (WGS) entry which is preliminary data.</text>
</comment>
<feature type="compositionally biased region" description="Polar residues" evidence="1">
    <location>
        <begin position="29"/>
        <end position="38"/>
    </location>
</feature>
<accession>A0A9P4IAD2</accession>
<evidence type="ECO:0000313" key="2">
    <source>
        <dbReference type="EMBL" id="KAF2094922.1"/>
    </source>
</evidence>
<proteinExistence type="predicted"/>
<name>A0A9P4IAD2_9PEZI</name>
<feature type="region of interest" description="Disordered" evidence="1">
    <location>
        <begin position="143"/>
        <end position="179"/>
    </location>
</feature>
<evidence type="ECO:0000256" key="1">
    <source>
        <dbReference type="SAM" id="MobiDB-lite"/>
    </source>
</evidence>
<sequence length="179" mass="18732">MDSTLNSAQTQELPTPITSLPTPPPAYTRFSSPFSGSDLSEDPDMDTPTTTFRIDATTTIQGSNNVVSLVDSTRLIAMFSAALVQARAQAPTENNTPRNINVELNCGITIVGDRNIVGSLPTALAIRRRQAVAAAAAKAASMAGATSTAEAQANAGVKRKAEDDGEESEERNIKKVAVA</sequence>
<protein>
    <submittedName>
        <fullName evidence="2">Uncharacterized protein</fullName>
    </submittedName>
</protein>